<dbReference type="RefSeq" id="WP_093664739.1">
    <property type="nucleotide sequence ID" value="NZ_FOCF01000002.1"/>
</dbReference>
<name>A0A1H8BIK2_9SPHN</name>
<feature type="compositionally biased region" description="Pro residues" evidence="1">
    <location>
        <begin position="169"/>
        <end position="179"/>
    </location>
</feature>
<gene>
    <name evidence="2" type="ORF">SAMN05192583_1383</name>
</gene>
<dbReference type="OrthoDB" id="7285223at2"/>
<dbReference type="STRING" id="1166340.SAMN05192583_1383"/>
<dbReference type="AlphaFoldDB" id="A0A1H8BIK2"/>
<dbReference type="EMBL" id="FOCF01000002">
    <property type="protein sequence ID" value="SEM82642.1"/>
    <property type="molecule type" value="Genomic_DNA"/>
</dbReference>
<organism evidence="2 3">
    <name type="scientific">Sphingomonas gellani</name>
    <dbReference type="NCBI Taxonomy" id="1166340"/>
    <lineage>
        <taxon>Bacteria</taxon>
        <taxon>Pseudomonadati</taxon>
        <taxon>Pseudomonadota</taxon>
        <taxon>Alphaproteobacteria</taxon>
        <taxon>Sphingomonadales</taxon>
        <taxon>Sphingomonadaceae</taxon>
        <taxon>Sphingomonas</taxon>
    </lineage>
</organism>
<keyword evidence="3" id="KW-1185">Reference proteome</keyword>
<reference evidence="3" key="1">
    <citation type="submission" date="2016-10" db="EMBL/GenBank/DDBJ databases">
        <authorList>
            <person name="Varghese N."/>
            <person name="Submissions S."/>
        </authorList>
    </citation>
    <scope>NUCLEOTIDE SEQUENCE [LARGE SCALE GENOMIC DNA]</scope>
    <source>
        <strain evidence="3">S6-262</strain>
    </source>
</reference>
<feature type="compositionally biased region" description="Pro residues" evidence="1">
    <location>
        <begin position="152"/>
        <end position="161"/>
    </location>
</feature>
<evidence type="ECO:0000256" key="1">
    <source>
        <dbReference type="SAM" id="MobiDB-lite"/>
    </source>
</evidence>
<sequence>MPDHVEPRTGLHRFRRSRLALFGAGLVALGGVTGAVVTAQTRPSATMAPATPVPIRSMSSGSIVTIRGTVAEVYGNKFTMQDASGRALVDTGPEGDNRTLVTAGQPVTVQGHFDNGVMHGDFLVGRDGKVVALAPLGPPPGGPRPGPDRGPCAPPPPPPGAQPMGAGAPVPPPVAPPAPGATAAPPAAPNAG</sequence>
<evidence type="ECO:0000313" key="2">
    <source>
        <dbReference type="EMBL" id="SEM82642.1"/>
    </source>
</evidence>
<evidence type="ECO:0000313" key="3">
    <source>
        <dbReference type="Proteomes" id="UP000199206"/>
    </source>
</evidence>
<dbReference type="Proteomes" id="UP000199206">
    <property type="component" value="Unassembled WGS sequence"/>
</dbReference>
<dbReference type="InterPro" id="IPR036700">
    <property type="entry name" value="BOBF_sf"/>
</dbReference>
<feature type="compositionally biased region" description="Pro residues" evidence="1">
    <location>
        <begin position="136"/>
        <end position="145"/>
    </location>
</feature>
<feature type="compositionally biased region" description="Low complexity" evidence="1">
    <location>
        <begin position="180"/>
        <end position="192"/>
    </location>
</feature>
<protein>
    <submittedName>
        <fullName evidence="2">Uncharacterized protein</fullName>
    </submittedName>
</protein>
<dbReference type="SUPFAM" id="SSF101756">
    <property type="entry name" value="Hypothetical protein YgiW"/>
    <property type="match status" value="1"/>
</dbReference>
<dbReference type="Gene3D" id="2.40.50.200">
    <property type="entry name" value="Bacterial OB-fold"/>
    <property type="match status" value="1"/>
</dbReference>
<accession>A0A1H8BIK2</accession>
<proteinExistence type="predicted"/>
<feature type="region of interest" description="Disordered" evidence="1">
    <location>
        <begin position="133"/>
        <end position="192"/>
    </location>
</feature>